<reference evidence="15" key="1">
    <citation type="journal article" date="2019" name="Int. J. Syst. Evol. Microbiol.">
        <title>The Global Catalogue of Microorganisms (GCM) 10K type strain sequencing project: providing services to taxonomists for standard genome sequencing and annotation.</title>
        <authorList>
            <consortium name="The Broad Institute Genomics Platform"/>
            <consortium name="The Broad Institute Genome Sequencing Center for Infectious Disease"/>
            <person name="Wu L."/>
            <person name="Ma J."/>
        </authorList>
    </citation>
    <scope>NUCLEOTIDE SEQUENCE [LARGE SCALE GENOMIC DNA]</scope>
    <source>
        <strain evidence="15">KCTC 42087</strain>
    </source>
</reference>
<dbReference type="Gene3D" id="3.90.226.10">
    <property type="entry name" value="2-enoyl-CoA Hydratase, Chain A, domain 1"/>
    <property type="match status" value="1"/>
</dbReference>
<evidence type="ECO:0000256" key="2">
    <source>
        <dbReference type="ARBA" id="ARBA00007005"/>
    </source>
</evidence>
<protein>
    <submittedName>
        <fullName evidence="14">3-hydroxyacyl-CoA dehydrogenase NAD-binding domain-containing protein</fullName>
    </submittedName>
</protein>
<evidence type="ECO:0000256" key="8">
    <source>
        <dbReference type="ARBA" id="ARBA00023239"/>
    </source>
</evidence>
<dbReference type="PANTHER" id="PTHR43612:SF3">
    <property type="entry name" value="TRIFUNCTIONAL ENZYME SUBUNIT ALPHA, MITOCHONDRIAL"/>
    <property type="match status" value="1"/>
</dbReference>
<keyword evidence="5" id="KW-0560">Oxidoreductase</keyword>
<comment type="similarity">
    <text evidence="2">In the central section; belongs to the 3-hydroxyacyl-CoA dehydrogenase family.</text>
</comment>
<dbReference type="CDD" id="cd06558">
    <property type="entry name" value="crotonase-like"/>
    <property type="match status" value="1"/>
</dbReference>
<dbReference type="Gene3D" id="1.10.1040.50">
    <property type="match status" value="1"/>
</dbReference>
<comment type="pathway">
    <text evidence="1">Lipid metabolism; fatty acid beta-oxidation.</text>
</comment>
<dbReference type="InterPro" id="IPR001753">
    <property type="entry name" value="Enoyl-CoA_hydra/iso"/>
</dbReference>
<dbReference type="InterPro" id="IPR006176">
    <property type="entry name" value="3-OHacyl-CoA_DH_NAD-bd"/>
</dbReference>
<dbReference type="SUPFAM" id="SSF51735">
    <property type="entry name" value="NAD(P)-binding Rossmann-fold domains"/>
    <property type="match status" value="1"/>
</dbReference>
<evidence type="ECO:0000313" key="14">
    <source>
        <dbReference type="EMBL" id="MFC5748467.1"/>
    </source>
</evidence>
<feature type="region of interest" description="Disordered" evidence="11">
    <location>
        <begin position="653"/>
        <end position="679"/>
    </location>
</feature>
<dbReference type="Proteomes" id="UP001596074">
    <property type="component" value="Unassembled WGS sequence"/>
</dbReference>
<keyword evidence="7" id="KW-0443">Lipid metabolism</keyword>
<evidence type="ECO:0000256" key="6">
    <source>
        <dbReference type="ARBA" id="ARBA00023027"/>
    </source>
</evidence>
<evidence type="ECO:0000256" key="3">
    <source>
        <dbReference type="ARBA" id="ARBA00022832"/>
    </source>
</evidence>
<gene>
    <name evidence="14" type="ORF">ACFPZN_22860</name>
</gene>
<feature type="domain" description="3-hydroxyacyl-CoA dehydrogenase NAD binding" evidence="13">
    <location>
        <begin position="293"/>
        <end position="459"/>
    </location>
</feature>
<evidence type="ECO:0000256" key="1">
    <source>
        <dbReference type="ARBA" id="ARBA00005005"/>
    </source>
</evidence>
<evidence type="ECO:0000256" key="9">
    <source>
        <dbReference type="ARBA" id="ARBA00023268"/>
    </source>
</evidence>
<keyword evidence="8" id="KW-0456">Lyase</keyword>
<dbReference type="InterPro" id="IPR036291">
    <property type="entry name" value="NAD(P)-bd_dom_sf"/>
</dbReference>
<sequence>MADLIKIRRHDGIVVAVVDDPDRPVNVVGEELLESFAECLRTFEADRRAVGMVIASGKPGSFGTGADIDWLPQLARRPDVEAFLARNHAAMTAMARSGKPIVAALNGPALGGAFELALGATAIVAHPGVRVGLPETGLGLIPGGGGTQLLRRFVSTAEAERMLVGGRVLRAEQALEIGLLAALSTSEDDLIDRATDLARSLAGAAPRPVEGDRTPLPADRAAGHLGEARRGARAALVAGIDGGLEAGLQEERRVFIELLSGPEFRAARHLRSAERAIRSAAKQGSASPPVAALGVVGAGQMGAGIAAVASARGLGVVLRDVDESRLRAAAERRDRLTGGPNGSPGTFTVTTAWDGFDSADAVIEAVFELESLKHEILAGIEQAVTPRALVATNTSALSVTGLAQAAREPHRFLGMHFFSPVERMPLVELVAHPGTSADTLARARALAGVLGKTPIVVTDSPGFYTSRVYARWLVEGVRLVLEGMPVEAVDAAAVEAGFPVGPLRAIDQAGLRLVLQASIGQVARKLFADRLDVEAIEVFLRRMVEDGAGGRAERKGFYAYDADGRRGAPGAFGAPGVPPEPPDGAAERMLFAFLTEAWLCWDDQIIEHPDEGDVGAVLGIGFPRLLGGPFHWADSRGAGVVLDAMRGLDPRAFPPGGQLPELERRGGTFSELPRHRTGL</sequence>
<dbReference type="Gene3D" id="3.40.50.720">
    <property type="entry name" value="NAD(P)-binding Rossmann-like Domain"/>
    <property type="match status" value="1"/>
</dbReference>
<dbReference type="Pfam" id="PF00725">
    <property type="entry name" value="3HCDH"/>
    <property type="match status" value="1"/>
</dbReference>
<proteinExistence type="inferred from homology"/>
<dbReference type="EMBL" id="JBHSON010000032">
    <property type="protein sequence ID" value="MFC5748467.1"/>
    <property type="molecule type" value="Genomic_DNA"/>
</dbReference>
<dbReference type="SUPFAM" id="SSF48179">
    <property type="entry name" value="6-phosphogluconate dehydrogenase C-terminal domain-like"/>
    <property type="match status" value="2"/>
</dbReference>
<evidence type="ECO:0000259" key="13">
    <source>
        <dbReference type="Pfam" id="PF02737"/>
    </source>
</evidence>
<evidence type="ECO:0000259" key="12">
    <source>
        <dbReference type="Pfam" id="PF00725"/>
    </source>
</evidence>
<comment type="caution">
    <text evidence="14">The sequence shown here is derived from an EMBL/GenBank/DDBJ whole genome shotgun (WGS) entry which is preliminary data.</text>
</comment>
<name>A0ABW1A1B9_9ACTN</name>
<accession>A0ABW1A1B9</accession>
<dbReference type="PANTHER" id="PTHR43612">
    <property type="entry name" value="TRIFUNCTIONAL ENZYME SUBUNIT ALPHA"/>
    <property type="match status" value="1"/>
</dbReference>
<dbReference type="SUPFAM" id="SSF52096">
    <property type="entry name" value="ClpP/crotonase"/>
    <property type="match status" value="1"/>
</dbReference>
<keyword evidence="9" id="KW-0511">Multifunctional enzyme</keyword>
<dbReference type="InterPro" id="IPR008927">
    <property type="entry name" value="6-PGluconate_DH-like_C_sf"/>
</dbReference>
<evidence type="ECO:0000256" key="4">
    <source>
        <dbReference type="ARBA" id="ARBA00022963"/>
    </source>
</evidence>
<evidence type="ECO:0000256" key="5">
    <source>
        <dbReference type="ARBA" id="ARBA00023002"/>
    </source>
</evidence>
<keyword evidence="4" id="KW-0442">Lipid degradation</keyword>
<evidence type="ECO:0000256" key="10">
    <source>
        <dbReference type="ARBA" id="ARBA00049556"/>
    </source>
</evidence>
<dbReference type="InterPro" id="IPR006108">
    <property type="entry name" value="3HC_DH_C"/>
</dbReference>
<dbReference type="Pfam" id="PF00378">
    <property type="entry name" value="ECH_1"/>
    <property type="match status" value="1"/>
</dbReference>
<dbReference type="InterPro" id="IPR029045">
    <property type="entry name" value="ClpP/crotonase-like_dom_sf"/>
</dbReference>
<evidence type="ECO:0000313" key="15">
    <source>
        <dbReference type="Proteomes" id="UP001596074"/>
    </source>
</evidence>
<keyword evidence="6" id="KW-0520">NAD</keyword>
<organism evidence="14 15">
    <name type="scientific">Actinomadura rugatobispora</name>
    <dbReference type="NCBI Taxonomy" id="1994"/>
    <lineage>
        <taxon>Bacteria</taxon>
        <taxon>Bacillati</taxon>
        <taxon>Actinomycetota</taxon>
        <taxon>Actinomycetes</taxon>
        <taxon>Streptosporangiales</taxon>
        <taxon>Thermomonosporaceae</taxon>
        <taxon>Actinomadura</taxon>
    </lineage>
</organism>
<dbReference type="Pfam" id="PF02737">
    <property type="entry name" value="3HCDH_N"/>
    <property type="match status" value="1"/>
</dbReference>
<dbReference type="InterPro" id="IPR050136">
    <property type="entry name" value="FA_oxidation_alpha_subunit"/>
</dbReference>
<keyword evidence="15" id="KW-1185">Reference proteome</keyword>
<comment type="catalytic activity">
    <reaction evidence="10">
        <text>a (3S)-3-hydroxyacyl-CoA + NAD(+) = a 3-oxoacyl-CoA + NADH + H(+)</text>
        <dbReference type="Rhea" id="RHEA:22432"/>
        <dbReference type="ChEBI" id="CHEBI:15378"/>
        <dbReference type="ChEBI" id="CHEBI:57318"/>
        <dbReference type="ChEBI" id="CHEBI:57540"/>
        <dbReference type="ChEBI" id="CHEBI:57945"/>
        <dbReference type="ChEBI" id="CHEBI:90726"/>
        <dbReference type="EC" id="1.1.1.35"/>
    </reaction>
</comment>
<evidence type="ECO:0000256" key="11">
    <source>
        <dbReference type="SAM" id="MobiDB-lite"/>
    </source>
</evidence>
<feature type="domain" description="3-hydroxyacyl-CoA dehydrogenase C-terminal" evidence="12">
    <location>
        <begin position="462"/>
        <end position="560"/>
    </location>
</feature>
<evidence type="ECO:0000256" key="7">
    <source>
        <dbReference type="ARBA" id="ARBA00023098"/>
    </source>
</evidence>
<dbReference type="RefSeq" id="WP_378284130.1">
    <property type="nucleotide sequence ID" value="NZ_JBHSON010000032.1"/>
</dbReference>
<keyword evidence="3" id="KW-0276">Fatty acid metabolism</keyword>